<dbReference type="PANTHER" id="PTHR31001:SF45">
    <property type="entry name" value="ZN(II)2CYS6 TRANSCRIPTION FACTOR (EUROFUNG)"/>
    <property type="match status" value="1"/>
</dbReference>
<evidence type="ECO:0000259" key="5">
    <source>
        <dbReference type="PROSITE" id="PS50048"/>
    </source>
</evidence>
<accession>A0A6G1GLV0</accession>
<feature type="region of interest" description="Disordered" evidence="4">
    <location>
        <begin position="96"/>
        <end position="169"/>
    </location>
</feature>
<dbReference type="SMART" id="SM00906">
    <property type="entry name" value="Fungal_trans"/>
    <property type="match status" value="1"/>
</dbReference>
<keyword evidence="7" id="KW-1185">Reference proteome</keyword>
<dbReference type="OrthoDB" id="2269373at2759"/>
<dbReference type="Pfam" id="PF04082">
    <property type="entry name" value="Fungal_trans"/>
    <property type="match status" value="1"/>
</dbReference>
<evidence type="ECO:0000256" key="1">
    <source>
        <dbReference type="ARBA" id="ARBA00004123"/>
    </source>
</evidence>
<gene>
    <name evidence="6" type="ORF">K402DRAFT_449010</name>
</gene>
<dbReference type="Pfam" id="PF00172">
    <property type="entry name" value="Zn_clus"/>
    <property type="match status" value="1"/>
</dbReference>
<dbReference type="SUPFAM" id="SSF57701">
    <property type="entry name" value="Zn2/Cys6 DNA-binding domain"/>
    <property type="match status" value="1"/>
</dbReference>
<dbReference type="InterPro" id="IPR001138">
    <property type="entry name" value="Zn2Cys6_DnaBD"/>
</dbReference>
<dbReference type="CDD" id="cd00067">
    <property type="entry name" value="GAL4"/>
    <property type="match status" value="1"/>
</dbReference>
<dbReference type="GO" id="GO:0000981">
    <property type="term" value="F:DNA-binding transcription factor activity, RNA polymerase II-specific"/>
    <property type="evidence" value="ECO:0007669"/>
    <property type="project" value="InterPro"/>
</dbReference>
<dbReference type="InterPro" id="IPR036864">
    <property type="entry name" value="Zn2-C6_fun-type_DNA-bd_sf"/>
</dbReference>
<dbReference type="GO" id="GO:0008270">
    <property type="term" value="F:zinc ion binding"/>
    <property type="evidence" value="ECO:0007669"/>
    <property type="project" value="InterPro"/>
</dbReference>
<dbReference type="InterPro" id="IPR007219">
    <property type="entry name" value="XnlR_reg_dom"/>
</dbReference>
<name>A0A6G1GLV0_9PEZI</name>
<organism evidence="6 7">
    <name type="scientific">Aulographum hederae CBS 113979</name>
    <dbReference type="NCBI Taxonomy" id="1176131"/>
    <lineage>
        <taxon>Eukaryota</taxon>
        <taxon>Fungi</taxon>
        <taxon>Dikarya</taxon>
        <taxon>Ascomycota</taxon>
        <taxon>Pezizomycotina</taxon>
        <taxon>Dothideomycetes</taxon>
        <taxon>Pleosporomycetidae</taxon>
        <taxon>Aulographales</taxon>
        <taxon>Aulographaceae</taxon>
    </lineage>
</organism>
<dbReference type="AlphaFoldDB" id="A0A6G1GLV0"/>
<dbReference type="InterPro" id="IPR050613">
    <property type="entry name" value="Sec_Metabolite_Reg"/>
</dbReference>
<dbReference type="SMART" id="SM00066">
    <property type="entry name" value="GAL4"/>
    <property type="match status" value="1"/>
</dbReference>
<dbReference type="GO" id="GO:0005634">
    <property type="term" value="C:nucleus"/>
    <property type="evidence" value="ECO:0007669"/>
    <property type="project" value="UniProtKB-SubCell"/>
</dbReference>
<protein>
    <submittedName>
        <fullName evidence="6">Putative C6 transcription factor</fullName>
    </submittedName>
</protein>
<reference evidence="6" key="1">
    <citation type="journal article" date="2020" name="Stud. Mycol.">
        <title>101 Dothideomycetes genomes: a test case for predicting lifestyles and emergence of pathogens.</title>
        <authorList>
            <person name="Haridas S."/>
            <person name="Albert R."/>
            <person name="Binder M."/>
            <person name="Bloem J."/>
            <person name="Labutti K."/>
            <person name="Salamov A."/>
            <person name="Andreopoulos B."/>
            <person name="Baker S."/>
            <person name="Barry K."/>
            <person name="Bills G."/>
            <person name="Bluhm B."/>
            <person name="Cannon C."/>
            <person name="Castanera R."/>
            <person name="Culley D."/>
            <person name="Daum C."/>
            <person name="Ezra D."/>
            <person name="Gonzalez J."/>
            <person name="Henrissat B."/>
            <person name="Kuo A."/>
            <person name="Liang C."/>
            <person name="Lipzen A."/>
            <person name="Lutzoni F."/>
            <person name="Magnuson J."/>
            <person name="Mondo S."/>
            <person name="Nolan M."/>
            <person name="Ohm R."/>
            <person name="Pangilinan J."/>
            <person name="Park H.-J."/>
            <person name="Ramirez L."/>
            <person name="Alfaro M."/>
            <person name="Sun H."/>
            <person name="Tritt A."/>
            <person name="Yoshinaga Y."/>
            <person name="Zwiers L.-H."/>
            <person name="Turgeon B."/>
            <person name="Goodwin S."/>
            <person name="Spatafora J."/>
            <person name="Crous P."/>
            <person name="Grigoriev I."/>
        </authorList>
    </citation>
    <scope>NUCLEOTIDE SEQUENCE</scope>
    <source>
        <strain evidence="6">CBS 113979</strain>
    </source>
</reference>
<dbReference type="CDD" id="cd12148">
    <property type="entry name" value="fungal_TF_MHR"/>
    <property type="match status" value="1"/>
</dbReference>
<feature type="domain" description="Zn(2)-C6 fungal-type" evidence="5">
    <location>
        <begin position="23"/>
        <end position="52"/>
    </location>
</feature>
<feature type="compositionally biased region" description="Acidic residues" evidence="4">
    <location>
        <begin position="153"/>
        <end position="163"/>
    </location>
</feature>
<dbReference type="PANTHER" id="PTHR31001">
    <property type="entry name" value="UNCHARACTERIZED TRANSCRIPTIONAL REGULATORY PROTEIN"/>
    <property type="match status" value="1"/>
</dbReference>
<evidence type="ECO:0000313" key="6">
    <source>
        <dbReference type="EMBL" id="KAF1981794.1"/>
    </source>
</evidence>
<dbReference type="GO" id="GO:0003677">
    <property type="term" value="F:DNA binding"/>
    <property type="evidence" value="ECO:0007669"/>
    <property type="project" value="InterPro"/>
</dbReference>
<dbReference type="EMBL" id="ML977193">
    <property type="protein sequence ID" value="KAF1981794.1"/>
    <property type="molecule type" value="Genomic_DNA"/>
</dbReference>
<keyword evidence="3" id="KW-0539">Nucleus</keyword>
<comment type="subcellular location">
    <subcellularLocation>
        <location evidence="1">Nucleus</location>
    </subcellularLocation>
</comment>
<evidence type="ECO:0000256" key="2">
    <source>
        <dbReference type="ARBA" id="ARBA00022723"/>
    </source>
</evidence>
<evidence type="ECO:0000313" key="7">
    <source>
        <dbReference type="Proteomes" id="UP000800041"/>
    </source>
</evidence>
<dbReference type="Proteomes" id="UP000800041">
    <property type="component" value="Unassembled WGS sequence"/>
</dbReference>
<dbReference type="GO" id="GO:0006351">
    <property type="term" value="P:DNA-templated transcription"/>
    <property type="evidence" value="ECO:0007669"/>
    <property type="project" value="InterPro"/>
</dbReference>
<keyword evidence="2" id="KW-0479">Metal-binding</keyword>
<evidence type="ECO:0000256" key="3">
    <source>
        <dbReference type="ARBA" id="ARBA00023242"/>
    </source>
</evidence>
<dbReference type="Gene3D" id="4.10.240.10">
    <property type="entry name" value="Zn(2)-C6 fungal-type DNA-binding domain"/>
    <property type="match status" value="1"/>
</dbReference>
<evidence type="ECO:0000256" key="4">
    <source>
        <dbReference type="SAM" id="MobiDB-lite"/>
    </source>
</evidence>
<sequence>MQEQKTQPSDPSGASTKPHKILACIQCQKRKVKCDRKLPCANCVKAGSECITASRTPYRRRRRFPERVLLERVRHYEQLLEKEKIKYEPLHSPAAYASPVTNARGYDSSDGGESGRRADDVYGTPSEAASTKAGREFKPKNLWHAMNQRTPDSDDESDDDGDSDASHDGVRGAVVKRAWDHLSDSKDHLLFGLRKTDEDVSTLHPTQAHIFKLWQTYLDNVNPLLKITHAPSLQGRVIDAASNVADINPSLEALMFSIYCVSVLSLEEAACQSMFASSKESLLKSYQYGCQQALLNCGFLRSSDRDCLTALFLYLVSIRESTDPMSLSSMLSIAVRIAQRMGIHTESGLAKCTVLEAEMRRRLWWSLILFDARICEMCDFKSTMLAPTWDCRAPLNANDFDMRAEMKTPPVVQGNTSEALFAVVRSELADFLRNSSFYLDFTCPALKPLARNIQHDDALEGGEIASLEKKFEETYFKFCDPENPLHFMTLWTARGFLAKNRLVEHYSNFSHPSIQQTDTHRDIAITHALSMLQSDTALMTSPLTKPFRWLLHLYFPFPGYIHTVQDLRRRPLSAHADRAWGVMSDNYQARFLFSRAVFQAWEAREVAVRGKGRAISLEGNVGVGASDDVAMAMPVGFGHDLLYDLDGGHSFAGSDFAGFSAMDLDIGQMDWMGMNWSTVPSRSWQ</sequence>
<dbReference type="PROSITE" id="PS50048">
    <property type="entry name" value="ZN2_CY6_FUNGAL_2"/>
    <property type="match status" value="1"/>
</dbReference>
<proteinExistence type="predicted"/>